<dbReference type="InterPro" id="IPR015865">
    <property type="entry name" value="Riboflavin_kinase_bac/euk"/>
</dbReference>
<evidence type="ECO:0000256" key="7">
    <source>
        <dbReference type="ARBA" id="ARBA00022741"/>
    </source>
</evidence>
<evidence type="ECO:0000256" key="9">
    <source>
        <dbReference type="ARBA" id="ARBA00022827"/>
    </source>
</evidence>
<name>A0A942TIZ9_9BACI</name>
<dbReference type="GO" id="GO:0006747">
    <property type="term" value="P:FAD biosynthetic process"/>
    <property type="evidence" value="ECO:0007669"/>
    <property type="project" value="UniProtKB-UniRule"/>
</dbReference>
<dbReference type="EC" id="2.7.1.26" evidence="14"/>
<keyword evidence="9 14" id="KW-0274">FAD</keyword>
<feature type="domain" description="Riboflavin kinase" evidence="15">
    <location>
        <begin position="185"/>
        <end position="312"/>
    </location>
</feature>
<evidence type="ECO:0000256" key="8">
    <source>
        <dbReference type="ARBA" id="ARBA00022777"/>
    </source>
</evidence>
<evidence type="ECO:0000256" key="11">
    <source>
        <dbReference type="ARBA" id="ARBA00023268"/>
    </source>
</evidence>
<dbReference type="SUPFAM" id="SSF82114">
    <property type="entry name" value="Riboflavin kinase-like"/>
    <property type="match status" value="1"/>
</dbReference>
<dbReference type="InterPro" id="IPR004821">
    <property type="entry name" value="Cyt_trans-like"/>
</dbReference>
<keyword evidence="8 14" id="KW-0418">Kinase</keyword>
<evidence type="ECO:0000259" key="15">
    <source>
        <dbReference type="SMART" id="SM00904"/>
    </source>
</evidence>
<dbReference type="Proteomes" id="UP000682713">
    <property type="component" value="Unassembled WGS sequence"/>
</dbReference>
<comment type="pathway">
    <text evidence="1 14">Cofactor biosynthesis; FAD biosynthesis; FAD from FMN: step 1/1.</text>
</comment>
<dbReference type="EMBL" id="JAGYPJ010000001">
    <property type="protein sequence ID" value="MBS4199001.1"/>
    <property type="molecule type" value="Genomic_DNA"/>
</dbReference>
<dbReference type="NCBIfam" id="TIGR00125">
    <property type="entry name" value="cyt_tran_rel"/>
    <property type="match status" value="1"/>
</dbReference>
<dbReference type="GO" id="GO:0005524">
    <property type="term" value="F:ATP binding"/>
    <property type="evidence" value="ECO:0007669"/>
    <property type="project" value="UniProtKB-UniRule"/>
</dbReference>
<proteinExistence type="inferred from homology"/>
<evidence type="ECO:0000256" key="2">
    <source>
        <dbReference type="ARBA" id="ARBA00005201"/>
    </source>
</evidence>
<dbReference type="InterPro" id="IPR023468">
    <property type="entry name" value="Riboflavin_kinase"/>
</dbReference>
<dbReference type="FunFam" id="2.40.30.30:FF:000004">
    <property type="entry name" value="Riboflavin biosynthesis protein"/>
    <property type="match status" value="1"/>
</dbReference>
<keyword evidence="3 14" id="KW-0285">Flavoprotein</keyword>
<dbReference type="NCBIfam" id="NF004161">
    <property type="entry name" value="PRK05627.1-4"/>
    <property type="match status" value="1"/>
</dbReference>
<evidence type="ECO:0000256" key="1">
    <source>
        <dbReference type="ARBA" id="ARBA00004726"/>
    </source>
</evidence>
<dbReference type="Pfam" id="PF06574">
    <property type="entry name" value="FAD_syn"/>
    <property type="match status" value="1"/>
</dbReference>
<gene>
    <name evidence="16" type="primary">ribF</name>
    <name evidence="16" type="ORF">KHA93_04945</name>
</gene>
<dbReference type="GO" id="GO:0009398">
    <property type="term" value="P:FMN biosynthetic process"/>
    <property type="evidence" value="ECO:0007669"/>
    <property type="project" value="UniProtKB-UniRule"/>
</dbReference>
<keyword evidence="6 14" id="KW-0548">Nucleotidyltransferase</keyword>
<evidence type="ECO:0000256" key="6">
    <source>
        <dbReference type="ARBA" id="ARBA00022695"/>
    </source>
</evidence>
<protein>
    <recommendedName>
        <fullName evidence="14">Riboflavin biosynthesis protein</fullName>
    </recommendedName>
    <domain>
        <recommendedName>
            <fullName evidence="14">Riboflavin kinase</fullName>
            <ecNumber evidence="14">2.7.1.26</ecNumber>
        </recommendedName>
        <alternativeName>
            <fullName evidence="14">Flavokinase</fullName>
        </alternativeName>
    </domain>
    <domain>
        <recommendedName>
            <fullName evidence="14">FMN adenylyltransferase</fullName>
            <ecNumber evidence="14">2.7.7.2</ecNumber>
        </recommendedName>
        <alternativeName>
            <fullName evidence="14">FAD pyrophosphorylase</fullName>
        </alternativeName>
        <alternativeName>
            <fullName evidence="14">FAD synthase</fullName>
        </alternativeName>
    </domain>
</protein>
<dbReference type="GO" id="GO:0009231">
    <property type="term" value="P:riboflavin biosynthetic process"/>
    <property type="evidence" value="ECO:0007669"/>
    <property type="project" value="InterPro"/>
</dbReference>
<comment type="similarity">
    <text evidence="14">Belongs to the ribF family.</text>
</comment>
<comment type="catalytic activity">
    <reaction evidence="12 14">
        <text>riboflavin + ATP = FMN + ADP + H(+)</text>
        <dbReference type="Rhea" id="RHEA:14357"/>
        <dbReference type="ChEBI" id="CHEBI:15378"/>
        <dbReference type="ChEBI" id="CHEBI:30616"/>
        <dbReference type="ChEBI" id="CHEBI:57986"/>
        <dbReference type="ChEBI" id="CHEBI:58210"/>
        <dbReference type="ChEBI" id="CHEBI:456216"/>
        <dbReference type="EC" id="2.7.1.26"/>
    </reaction>
</comment>
<evidence type="ECO:0000256" key="4">
    <source>
        <dbReference type="ARBA" id="ARBA00022643"/>
    </source>
</evidence>
<evidence type="ECO:0000256" key="14">
    <source>
        <dbReference type="PIRNR" id="PIRNR004491"/>
    </source>
</evidence>
<evidence type="ECO:0000256" key="3">
    <source>
        <dbReference type="ARBA" id="ARBA00022630"/>
    </source>
</evidence>
<evidence type="ECO:0000313" key="16">
    <source>
        <dbReference type="EMBL" id="MBS4199001.1"/>
    </source>
</evidence>
<dbReference type="AlphaFoldDB" id="A0A942TIZ9"/>
<evidence type="ECO:0000256" key="10">
    <source>
        <dbReference type="ARBA" id="ARBA00022840"/>
    </source>
</evidence>
<dbReference type="SUPFAM" id="SSF52374">
    <property type="entry name" value="Nucleotidylyl transferase"/>
    <property type="match status" value="1"/>
</dbReference>
<evidence type="ECO:0000256" key="12">
    <source>
        <dbReference type="ARBA" id="ARBA00047880"/>
    </source>
</evidence>
<accession>A0A942TIZ9</accession>
<dbReference type="NCBIfam" id="NF004162">
    <property type="entry name" value="PRK05627.1-5"/>
    <property type="match status" value="1"/>
</dbReference>
<dbReference type="RefSeq" id="WP_213109714.1">
    <property type="nucleotide sequence ID" value="NZ_JAGYPJ010000001.1"/>
</dbReference>
<reference evidence="16 17" key="1">
    <citation type="submission" date="2021-05" db="EMBL/GenBank/DDBJ databases">
        <title>Novel Bacillus species.</title>
        <authorList>
            <person name="Liu G."/>
        </authorList>
    </citation>
    <scope>NUCLEOTIDE SEQUENCE [LARGE SCALE GENOMIC DNA]</scope>
    <source>
        <strain evidence="16 17">FJAT-49732</strain>
    </source>
</reference>
<dbReference type="NCBIfam" id="NF004160">
    <property type="entry name" value="PRK05627.1-3"/>
    <property type="match status" value="1"/>
</dbReference>
<dbReference type="PANTHER" id="PTHR22749:SF6">
    <property type="entry name" value="RIBOFLAVIN KINASE"/>
    <property type="match status" value="1"/>
</dbReference>
<keyword evidence="10 14" id="KW-0067">ATP-binding</keyword>
<dbReference type="Gene3D" id="2.40.30.30">
    <property type="entry name" value="Riboflavin kinase-like"/>
    <property type="match status" value="1"/>
</dbReference>
<dbReference type="InterPro" id="IPR002606">
    <property type="entry name" value="Riboflavin_kinase_bac"/>
</dbReference>
<dbReference type="EC" id="2.7.7.2" evidence="14"/>
<sequence length="316" mass="35853">MKVIMINHPHQYSKDDFPPMAIALGFFDGVHKGHQKVISTARNIANENDWKSAVMTFDPHPSVVLGKEKKKVQYITPLEDKIEILSTLGIDFLFVVSFTSSFSSLEPETFVKEYLIGLNAKHVVAGFDYSYGKFGKGTMETLPIHGEGQFEVTTVAKLEDHHEKVSSTRIRQLLLSGETDEVSNLLGRFFVTKGIVVHGDKRGRTIGFPTANLQLENDYLIPKTGVYAVRFYVAGKWYNGVCNIGYKPTFKEPGQTRLSIEVHILDFDQSIYGEKVQVEWHIHIRDEKKFNGVEELKAQISKDTQTAIEYFDKMNK</sequence>
<dbReference type="FunFam" id="3.40.50.620:FF:000021">
    <property type="entry name" value="Riboflavin biosynthesis protein"/>
    <property type="match status" value="1"/>
</dbReference>
<keyword evidence="7 14" id="KW-0547">Nucleotide-binding</keyword>
<organism evidence="16 17">
    <name type="scientific">Lederbergia citrisecunda</name>
    <dbReference type="NCBI Taxonomy" id="2833583"/>
    <lineage>
        <taxon>Bacteria</taxon>
        <taxon>Bacillati</taxon>
        <taxon>Bacillota</taxon>
        <taxon>Bacilli</taxon>
        <taxon>Bacillales</taxon>
        <taxon>Bacillaceae</taxon>
        <taxon>Lederbergia</taxon>
    </lineage>
</organism>
<dbReference type="GO" id="GO:0008531">
    <property type="term" value="F:riboflavin kinase activity"/>
    <property type="evidence" value="ECO:0007669"/>
    <property type="project" value="UniProtKB-UniRule"/>
</dbReference>
<keyword evidence="4 14" id="KW-0288">FMN</keyword>
<dbReference type="Gene3D" id="3.40.50.620">
    <property type="entry name" value="HUPs"/>
    <property type="match status" value="1"/>
</dbReference>
<keyword evidence="17" id="KW-1185">Reference proteome</keyword>
<dbReference type="InterPro" id="IPR023465">
    <property type="entry name" value="Riboflavin_kinase_dom_sf"/>
</dbReference>
<dbReference type="SMART" id="SM00904">
    <property type="entry name" value="Flavokinase"/>
    <property type="match status" value="1"/>
</dbReference>
<dbReference type="InterPro" id="IPR015864">
    <property type="entry name" value="FAD_synthase"/>
</dbReference>
<evidence type="ECO:0000256" key="5">
    <source>
        <dbReference type="ARBA" id="ARBA00022679"/>
    </source>
</evidence>
<dbReference type="PANTHER" id="PTHR22749">
    <property type="entry name" value="RIBOFLAVIN KINASE/FMN ADENYLYLTRANSFERASE"/>
    <property type="match status" value="1"/>
</dbReference>
<comment type="pathway">
    <text evidence="2 14">Cofactor biosynthesis; FMN biosynthesis; FMN from riboflavin (ATP route): step 1/1.</text>
</comment>
<comment type="caution">
    <text evidence="16">The sequence shown here is derived from an EMBL/GenBank/DDBJ whole genome shotgun (WGS) entry which is preliminary data.</text>
</comment>
<dbReference type="Pfam" id="PF01687">
    <property type="entry name" value="Flavokinase"/>
    <property type="match status" value="1"/>
</dbReference>
<dbReference type="GO" id="GO:0003919">
    <property type="term" value="F:FMN adenylyltransferase activity"/>
    <property type="evidence" value="ECO:0007669"/>
    <property type="project" value="UniProtKB-UniRule"/>
</dbReference>
<keyword evidence="11" id="KW-0511">Multifunctional enzyme</keyword>
<evidence type="ECO:0000256" key="13">
    <source>
        <dbReference type="ARBA" id="ARBA00049494"/>
    </source>
</evidence>
<keyword evidence="5 14" id="KW-0808">Transferase</keyword>
<dbReference type="CDD" id="cd02064">
    <property type="entry name" value="FAD_synthetase_N"/>
    <property type="match status" value="1"/>
</dbReference>
<comment type="catalytic activity">
    <reaction evidence="13 14">
        <text>FMN + ATP + H(+) = FAD + diphosphate</text>
        <dbReference type="Rhea" id="RHEA:17237"/>
        <dbReference type="ChEBI" id="CHEBI:15378"/>
        <dbReference type="ChEBI" id="CHEBI:30616"/>
        <dbReference type="ChEBI" id="CHEBI:33019"/>
        <dbReference type="ChEBI" id="CHEBI:57692"/>
        <dbReference type="ChEBI" id="CHEBI:58210"/>
        <dbReference type="EC" id="2.7.7.2"/>
    </reaction>
</comment>
<dbReference type="PIRSF" id="PIRSF004491">
    <property type="entry name" value="FAD_Synth"/>
    <property type="match status" value="1"/>
</dbReference>
<evidence type="ECO:0000313" key="17">
    <source>
        <dbReference type="Proteomes" id="UP000682713"/>
    </source>
</evidence>
<dbReference type="InterPro" id="IPR014729">
    <property type="entry name" value="Rossmann-like_a/b/a_fold"/>
</dbReference>
<dbReference type="NCBIfam" id="TIGR00083">
    <property type="entry name" value="ribF"/>
    <property type="match status" value="1"/>
</dbReference>